<dbReference type="WBParaSite" id="MCU_003641-RA">
    <property type="protein sequence ID" value="MCU_003641-RA"/>
    <property type="gene ID" value="MCU_003641"/>
</dbReference>
<sequence>MIKQILCITAYNFCFAAKTDEENESSIKTERVN</sequence>
<organism evidence="1">
    <name type="scientific">Mesocestoides corti</name>
    <name type="common">Flatworm</name>
    <dbReference type="NCBI Taxonomy" id="53468"/>
    <lineage>
        <taxon>Eukaryota</taxon>
        <taxon>Metazoa</taxon>
        <taxon>Spiralia</taxon>
        <taxon>Lophotrochozoa</taxon>
        <taxon>Platyhelminthes</taxon>
        <taxon>Cestoda</taxon>
        <taxon>Eucestoda</taxon>
        <taxon>Cyclophyllidea</taxon>
        <taxon>Mesocestoididae</taxon>
        <taxon>Mesocestoides</taxon>
    </lineage>
</organism>
<protein>
    <submittedName>
        <fullName evidence="1">Uncharacterized protein</fullName>
    </submittedName>
</protein>
<name>A0A5K3EWV9_MESCO</name>
<accession>A0A5K3EWV9</accession>
<proteinExistence type="predicted"/>
<reference evidence="1" key="1">
    <citation type="submission" date="2019-11" db="UniProtKB">
        <authorList>
            <consortium name="WormBaseParasite"/>
        </authorList>
    </citation>
    <scope>IDENTIFICATION</scope>
</reference>
<evidence type="ECO:0000313" key="1">
    <source>
        <dbReference type="WBParaSite" id="MCU_003641-RA"/>
    </source>
</evidence>
<dbReference type="AlphaFoldDB" id="A0A5K3EWV9"/>